<evidence type="ECO:0000256" key="2">
    <source>
        <dbReference type="ARBA" id="ARBA00038209"/>
    </source>
</evidence>
<evidence type="ECO:0000256" key="1">
    <source>
        <dbReference type="ARBA" id="ARBA00023235"/>
    </source>
</evidence>
<gene>
    <name evidence="7" type="primary">mnaA</name>
    <name evidence="7" type="ordered locus">SH0924</name>
</gene>
<dbReference type="Gene3D" id="3.40.50.2000">
    <property type="entry name" value="Glycogen Phosphorylase B"/>
    <property type="match status" value="2"/>
</dbReference>
<evidence type="ECO:0000256" key="5">
    <source>
        <dbReference type="RuleBase" id="RU003513"/>
    </source>
</evidence>
<dbReference type="HOGENOM" id="CLU_041674_1_0_9"/>
<evidence type="ECO:0000313" key="7">
    <source>
        <dbReference type="EMBL" id="BAE04233.1"/>
    </source>
</evidence>
<dbReference type="GO" id="GO:0008761">
    <property type="term" value="F:UDP-N-acetylglucosamine 2-epimerase activity"/>
    <property type="evidence" value="ECO:0007669"/>
    <property type="project" value="UniProtKB-EC"/>
</dbReference>
<dbReference type="EC" id="5.1.3.14" evidence="3"/>
<dbReference type="RefSeq" id="WP_011275235.1">
    <property type="nucleotide sequence ID" value="NC_007168.1"/>
</dbReference>
<dbReference type="Proteomes" id="UP000000543">
    <property type="component" value="Chromosome"/>
</dbReference>
<accession>Q4L7Z2</accession>
<reference evidence="7 8" key="1">
    <citation type="journal article" date="2005" name="J. Bacteriol.">
        <title>Whole-genome sequencing of Staphylococcus haemolyticus uncovers the extreme plasticity of its genome and the evolution of human-colonizing staphylococcal species.</title>
        <authorList>
            <person name="Takeuchi F."/>
            <person name="Watanabe S."/>
            <person name="Baba T."/>
            <person name="Yuzawa H."/>
            <person name="Ito T."/>
            <person name="Morimoto Y."/>
            <person name="Kuroda M."/>
            <person name="Cui L."/>
            <person name="Takahashi M."/>
            <person name="Ankai A."/>
            <person name="Baba S."/>
            <person name="Fukui S."/>
            <person name="Lee J.C."/>
            <person name="Hiramatsu K."/>
        </authorList>
    </citation>
    <scope>NUCLEOTIDE SEQUENCE [LARGE SCALE GENOMIC DNA]</scope>
    <source>
        <strain evidence="7 8">JCSC1435</strain>
    </source>
</reference>
<dbReference type="AlphaFoldDB" id="Q4L7Z2"/>
<dbReference type="FunFam" id="3.40.50.2000:FF:000043">
    <property type="entry name" value="UDP-N-acetylglucosamine 2-epimerase"/>
    <property type="match status" value="1"/>
</dbReference>
<evidence type="ECO:0000259" key="6">
    <source>
        <dbReference type="Pfam" id="PF02350"/>
    </source>
</evidence>
<dbReference type="InterPro" id="IPR029767">
    <property type="entry name" value="WecB-like"/>
</dbReference>
<evidence type="ECO:0000256" key="3">
    <source>
        <dbReference type="ARBA" id="ARBA00038858"/>
    </source>
</evidence>
<name>Q4L7Z2_STAHJ</name>
<evidence type="ECO:0000256" key="4">
    <source>
        <dbReference type="ARBA" id="ARBA00079400"/>
    </source>
</evidence>
<dbReference type="PANTHER" id="PTHR43174:SF2">
    <property type="entry name" value="UDP-N-ACETYLGLUCOSAMINE 2-EPIMERASE"/>
    <property type="match status" value="1"/>
</dbReference>
<keyword evidence="1 5" id="KW-0413">Isomerase</keyword>
<evidence type="ECO:0000313" key="8">
    <source>
        <dbReference type="Proteomes" id="UP000000543"/>
    </source>
</evidence>
<dbReference type="OrthoDB" id="9803238at2"/>
<dbReference type="SUPFAM" id="SSF53756">
    <property type="entry name" value="UDP-Glycosyltransferase/glycogen phosphorylase"/>
    <property type="match status" value="1"/>
</dbReference>
<protein>
    <recommendedName>
        <fullName evidence="3">UDP-N-acetylglucosamine 2-epimerase (non-hydrolyzing)</fullName>
        <ecNumber evidence="3">5.1.3.14</ecNumber>
    </recommendedName>
    <alternativeName>
        <fullName evidence="4">UDP-GlcNAc-2-epimerase</fullName>
    </alternativeName>
</protein>
<organism evidence="7 8">
    <name type="scientific">Staphylococcus haemolyticus (strain JCSC1435)</name>
    <dbReference type="NCBI Taxonomy" id="279808"/>
    <lineage>
        <taxon>Bacteria</taxon>
        <taxon>Bacillati</taxon>
        <taxon>Bacillota</taxon>
        <taxon>Bacilli</taxon>
        <taxon>Bacillales</taxon>
        <taxon>Staphylococcaceae</taxon>
        <taxon>Staphylococcus</taxon>
    </lineage>
</organism>
<proteinExistence type="inferred from homology"/>
<dbReference type="Pfam" id="PF02350">
    <property type="entry name" value="Epimerase_2"/>
    <property type="match status" value="1"/>
</dbReference>
<dbReference type="InterPro" id="IPR003331">
    <property type="entry name" value="UDP_GlcNAc_Epimerase_2_dom"/>
</dbReference>
<dbReference type="eggNOG" id="COG0381">
    <property type="taxonomic scope" value="Bacteria"/>
</dbReference>
<comment type="similarity">
    <text evidence="2 5">Belongs to the UDP-N-acetylglucosamine 2-epimerase family.</text>
</comment>
<dbReference type="CDD" id="cd03786">
    <property type="entry name" value="GTB_UDP-GlcNAc_2-Epimerase"/>
    <property type="match status" value="1"/>
</dbReference>
<feature type="domain" description="UDP-N-acetylglucosamine 2-epimerase" evidence="6">
    <location>
        <begin position="22"/>
        <end position="362"/>
    </location>
</feature>
<dbReference type="EMBL" id="AP006716">
    <property type="protein sequence ID" value="BAE04233.1"/>
    <property type="molecule type" value="Genomic_DNA"/>
</dbReference>
<dbReference type="KEGG" id="sha:SH0924"/>
<sequence length="377" mass="42587">MKKIMTVFGTRPEAIKMAPLVKALEYDAELEPMIVVTAQHREMLDSVLHTFNIKPHYDLNIMEEGQTLSDITSRAMTKLEDVIKKERPDMVLVHGDTTTTFSGALAAFYNKVAIGHVEAGLRTRHKYAPFPEEVNRQMVSNLADLHFAPTKGAANNLLQENKSPDSIIITGNTAIDTLELTIQKEYTSDIIRKHQGKRIILLTVHRRENVGQPMINIYKAMRKIVDEYEDIVIVSPLHLNPKVRELAYEYLGEHERIELIEPLDVVDFHNFANKAYLILTDSGGIQEEAPSLNKPVLVLRDVTERPEGVTAGTLKVVGTDFDNVFKSTTEILENQMIYDQMALTQNPYGDGNASLRICESIKYYFGLTSKMPKPFNS</sequence>
<dbReference type="PANTHER" id="PTHR43174">
    <property type="entry name" value="UDP-N-ACETYLGLUCOSAMINE 2-EPIMERASE"/>
    <property type="match status" value="1"/>
</dbReference>
<dbReference type="NCBIfam" id="TIGR00236">
    <property type="entry name" value="wecB"/>
    <property type="match status" value="1"/>
</dbReference>